<organism evidence="2 3">
    <name type="scientific">Dactylosporangium maewongense</name>
    <dbReference type="NCBI Taxonomy" id="634393"/>
    <lineage>
        <taxon>Bacteria</taxon>
        <taxon>Bacillati</taxon>
        <taxon>Actinomycetota</taxon>
        <taxon>Actinomycetes</taxon>
        <taxon>Micromonosporales</taxon>
        <taxon>Micromonosporaceae</taxon>
        <taxon>Dactylosporangium</taxon>
    </lineage>
</organism>
<proteinExistence type="predicted"/>
<feature type="region of interest" description="Disordered" evidence="1">
    <location>
        <begin position="40"/>
        <end position="67"/>
    </location>
</feature>
<dbReference type="Proteomes" id="UP001501470">
    <property type="component" value="Unassembled WGS sequence"/>
</dbReference>
<gene>
    <name evidence="2" type="ORF">GCM10009827_033930</name>
</gene>
<keyword evidence="3" id="KW-1185">Reference proteome</keyword>
<sequence>MQAHAGAAEVQLLRKGEERLQLVPRCTVVVDPSILTHIAVDRHSGGSQEADTSPPPSAAVSSLVWRS</sequence>
<comment type="caution">
    <text evidence="2">The sequence shown here is derived from an EMBL/GenBank/DDBJ whole genome shotgun (WGS) entry which is preliminary data.</text>
</comment>
<protein>
    <submittedName>
        <fullName evidence="2">Uncharacterized protein</fullName>
    </submittedName>
</protein>
<evidence type="ECO:0000313" key="3">
    <source>
        <dbReference type="Proteomes" id="UP001501470"/>
    </source>
</evidence>
<reference evidence="3" key="1">
    <citation type="journal article" date="2019" name="Int. J. Syst. Evol. Microbiol.">
        <title>The Global Catalogue of Microorganisms (GCM) 10K type strain sequencing project: providing services to taxonomists for standard genome sequencing and annotation.</title>
        <authorList>
            <consortium name="The Broad Institute Genomics Platform"/>
            <consortium name="The Broad Institute Genome Sequencing Center for Infectious Disease"/>
            <person name="Wu L."/>
            <person name="Ma J."/>
        </authorList>
    </citation>
    <scope>NUCLEOTIDE SEQUENCE [LARGE SCALE GENOMIC DNA]</scope>
    <source>
        <strain evidence="3">JCM 15933</strain>
    </source>
</reference>
<name>A0ABP4L4X6_9ACTN</name>
<evidence type="ECO:0000313" key="2">
    <source>
        <dbReference type="EMBL" id="GAA1516405.1"/>
    </source>
</evidence>
<evidence type="ECO:0000256" key="1">
    <source>
        <dbReference type="SAM" id="MobiDB-lite"/>
    </source>
</evidence>
<feature type="compositionally biased region" description="Low complexity" evidence="1">
    <location>
        <begin position="58"/>
        <end position="67"/>
    </location>
</feature>
<dbReference type="EMBL" id="BAAAQD010000006">
    <property type="protein sequence ID" value="GAA1516405.1"/>
    <property type="molecule type" value="Genomic_DNA"/>
</dbReference>
<accession>A0ABP4L4X6</accession>